<name>A0A9D4Z6D6_ADICA</name>
<keyword evidence="1" id="KW-1133">Transmembrane helix</keyword>
<proteinExistence type="predicted"/>
<gene>
    <name evidence="2" type="ORF">GOP47_0023294</name>
</gene>
<accession>A0A9D4Z6D6</accession>
<keyword evidence="1" id="KW-0472">Membrane</keyword>
<feature type="transmembrane region" description="Helical" evidence="1">
    <location>
        <begin position="122"/>
        <end position="143"/>
    </location>
</feature>
<reference evidence="2" key="1">
    <citation type="submission" date="2021-01" db="EMBL/GenBank/DDBJ databases">
        <title>Adiantum capillus-veneris genome.</title>
        <authorList>
            <person name="Fang Y."/>
            <person name="Liao Q."/>
        </authorList>
    </citation>
    <scope>NUCLEOTIDE SEQUENCE</scope>
    <source>
        <strain evidence="2">H3</strain>
        <tissue evidence="2">Leaf</tissue>
    </source>
</reference>
<sequence length="179" mass="19562">MSMAAFFINSSEDATRKNLLQLPILEIGGGFSTSDKVEGINPLHGSSNEDFSEKIEEILPSAPADLYARDYSEETVLSGSPNPETVASALEEADVLPTVVAEIVTTDGQAIQVKRRRSKRSMALWTIAISATVLGITVLVLRLKAELQQNQQLQLELSAKDEELQKVIAIYRMERSSGL</sequence>
<evidence type="ECO:0000256" key="1">
    <source>
        <dbReference type="SAM" id="Phobius"/>
    </source>
</evidence>
<dbReference type="EMBL" id="JABFUD020000022">
    <property type="protein sequence ID" value="KAI5062755.1"/>
    <property type="molecule type" value="Genomic_DNA"/>
</dbReference>
<comment type="caution">
    <text evidence="2">The sequence shown here is derived from an EMBL/GenBank/DDBJ whole genome shotgun (WGS) entry which is preliminary data.</text>
</comment>
<evidence type="ECO:0000313" key="3">
    <source>
        <dbReference type="Proteomes" id="UP000886520"/>
    </source>
</evidence>
<keyword evidence="1" id="KW-0812">Transmembrane</keyword>
<dbReference type="AlphaFoldDB" id="A0A9D4Z6D6"/>
<evidence type="ECO:0000313" key="2">
    <source>
        <dbReference type="EMBL" id="KAI5062755.1"/>
    </source>
</evidence>
<keyword evidence="3" id="KW-1185">Reference proteome</keyword>
<protein>
    <submittedName>
        <fullName evidence="2">Uncharacterized protein</fullName>
    </submittedName>
</protein>
<organism evidence="2 3">
    <name type="scientific">Adiantum capillus-veneris</name>
    <name type="common">Maidenhair fern</name>
    <dbReference type="NCBI Taxonomy" id="13818"/>
    <lineage>
        <taxon>Eukaryota</taxon>
        <taxon>Viridiplantae</taxon>
        <taxon>Streptophyta</taxon>
        <taxon>Embryophyta</taxon>
        <taxon>Tracheophyta</taxon>
        <taxon>Polypodiopsida</taxon>
        <taxon>Polypodiidae</taxon>
        <taxon>Polypodiales</taxon>
        <taxon>Pteridineae</taxon>
        <taxon>Pteridaceae</taxon>
        <taxon>Vittarioideae</taxon>
        <taxon>Adiantum</taxon>
    </lineage>
</organism>
<dbReference type="Proteomes" id="UP000886520">
    <property type="component" value="Chromosome 22"/>
</dbReference>